<feature type="region of interest" description="Disordered" evidence="1">
    <location>
        <begin position="15"/>
        <end position="40"/>
    </location>
</feature>
<dbReference type="AlphaFoldDB" id="A0A4Z1FJF3"/>
<accession>A0A4Z1FJF3</accession>
<dbReference type="EMBL" id="PQXI01000156">
    <property type="protein sequence ID" value="TGO22753.1"/>
    <property type="molecule type" value="Genomic_DNA"/>
</dbReference>
<gene>
    <name evidence="2" type="ORF">BPAE_0156g00190</name>
</gene>
<feature type="compositionally biased region" description="Polar residues" evidence="1">
    <location>
        <begin position="22"/>
        <end position="32"/>
    </location>
</feature>
<evidence type="ECO:0000256" key="1">
    <source>
        <dbReference type="SAM" id="MobiDB-lite"/>
    </source>
</evidence>
<proteinExistence type="predicted"/>
<dbReference type="Proteomes" id="UP000297910">
    <property type="component" value="Unassembled WGS sequence"/>
</dbReference>
<reference evidence="2 3" key="1">
    <citation type="submission" date="2017-12" db="EMBL/GenBank/DDBJ databases">
        <title>Comparative genomics of Botrytis spp.</title>
        <authorList>
            <person name="Valero-Jimenez C.A."/>
            <person name="Tapia P."/>
            <person name="Veloso J."/>
            <person name="Silva-Moreno E."/>
            <person name="Staats M."/>
            <person name="Valdes J.H."/>
            <person name="Van Kan J.A.L."/>
        </authorList>
    </citation>
    <scope>NUCLEOTIDE SEQUENCE [LARGE SCALE GENOMIC DNA]</scope>
    <source>
        <strain evidence="2 3">Bp0003</strain>
    </source>
</reference>
<keyword evidence="3" id="KW-1185">Reference proteome</keyword>
<evidence type="ECO:0000313" key="2">
    <source>
        <dbReference type="EMBL" id="TGO22753.1"/>
    </source>
</evidence>
<organism evidence="2 3">
    <name type="scientific">Botrytis paeoniae</name>
    <dbReference type="NCBI Taxonomy" id="278948"/>
    <lineage>
        <taxon>Eukaryota</taxon>
        <taxon>Fungi</taxon>
        <taxon>Dikarya</taxon>
        <taxon>Ascomycota</taxon>
        <taxon>Pezizomycotina</taxon>
        <taxon>Leotiomycetes</taxon>
        <taxon>Helotiales</taxon>
        <taxon>Sclerotiniaceae</taxon>
        <taxon>Botrytis</taxon>
    </lineage>
</organism>
<sequence length="219" mass="24986">MNGGLCLCNICCSEDASETSEDSPPQSPAQNTKNREEELGEEYNQWCTSLIETEEYKEGLQQTSDQGCEFFLNEFRKVEKTKFGRIADDEYVVTGTKWEEIEERVEEGCECCMEWTSTGERSNDSCSNYEIDGDSNNISRVENDGEEDKYQDIGHGNWEFSAKESEAAMCEYEELVGSLHGDNGHMTQCSPQLTETKKERPKHNSQEVAFLHYSISRKI</sequence>
<protein>
    <submittedName>
        <fullName evidence="2">Uncharacterized protein</fullName>
    </submittedName>
</protein>
<evidence type="ECO:0000313" key="3">
    <source>
        <dbReference type="Proteomes" id="UP000297910"/>
    </source>
</evidence>
<name>A0A4Z1FJF3_9HELO</name>
<comment type="caution">
    <text evidence="2">The sequence shown here is derived from an EMBL/GenBank/DDBJ whole genome shotgun (WGS) entry which is preliminary data.</text>
</comment>